<dbReference type="PROSITE" id="PS51257">
    <property type="entry name" value="PROKAR_LIPOPROTEIN"/>
    <property type="match status" value="1"/>
</dbReference>
<feature type="chain" id="PRO_5040794330" description="Lipoprotein" evidence="1">
    <location>
        <begin position="25"/>
        <end position="227"/>
    </location>
</feature>
<name>A0A9X2IGY0_9ACTN</name>
<keyword evidence="1" id="KW-0732">Signal</keyword>
<sequence length="227" mass="24086">MRRAAVRRASALFAAVLAAGTLVACDSGSSEPTPTTSPATSQALSAWEQGFEGTSCAEFTEPAGDEQQGGPLQDENSRVFGLGMQRQPGDPLEQMAIIPVTNHAAEPVAVLSVEFVTEKGASPLTVAGVRLAPGDIRKAITRPRPRFDTWPDASDYCLPGTDGGTGTDPTPTSDPARVVLAFRIGPTPEDEVDGEKESKNNAINIHYATGDGARYVAVYPYQFYWDN</sequence>
<keyword evidence="3" id="KW-1185">Reference proteome</keyword>
<evidence type="ECO:0000313" key="2">
    <source>
        <dbReference type="EMBL" id="MCM0622822.1"/>
    </source>
</evidence>
<evidence type="ECO:0000313" key="3">
    <source>
        <dbReference type="Proteomes" id="UP001139485"/>
    </source>
</evidence>
<dbReference type="AlphaFoldDB" id="A0A9X2IGY0"/>
<accession>A0A9X2IGY0</accession>
<organism evidence="2 3">
    <name type="scientific">Nocardioides bruguierae</name>
    <dbReference type="NCBI Taxonomy" id="2945102"/>
    <lineage>
        <taxon>Bacteria</taxon>
        <taxon>Bacillati</taxon>
        <taxon>Actinomycetota</taxon>
        <taxon>Actinomycetes</taxon>
        <taxon>Propionibacteriales</taxon>
        <taxon>Nocardioidaceae</taxon>
        <taxon>Nocardioides</taxon>
    </lineage>
</organism>
<dbReference type="Proteomes" id="UP001139485">
    <property type="component" value="Unassembled WGS sequence"/>
</dbReference>
<dbReference type="RefSeq" id="WP_250828980.1">
    <property type="nucleotide sequence ID" value="NZ_JAMOIL010000052.1"/>
</dbReference>
<reference evidence="2" key="1">
    <citation type="submission" date="2022-05" db="EMBL/GenBank/DDBJ databases">
        <authorList>
            <person name="Tuo L."/>
        </authorList>
    </citation>
    <scope>NUCLEOTIDE SEQUENCE</scope>
    <source>
        <strain evidence="2">BSK12Z-4</strain>
    </source>
</reference>
<evidence type="ECO:0008006" key="4">
    <source>
        <dbReference type="Google" id="ProtNLM"/>
    </source>
</evidence>
<evidence type="ECO:0000256" key="1">
    <source>
        <dbReference type="SAM" id="SignalP"/>
    </source>
</evidence>
<gene>
    <name evidence="2" type="ORF">M8330_21265</name>
</gene>
<feature type="signal peptide" evidence="1">
    <location>
        <begin position="1"/>
        <end position="24"/>
    </location>
</feature>
<protein>
    <recommendedName>
        <fullName evidence="4">Lipoprotein</fullName>
    </recommendedName>
</protein>
<proteinExistence type="predicted"/>
<dbReference type="EMBL" id="JAMOIL010000052">
    <property type="protein sequence ID" value="MCM0622822.1"/>
    <property type="molecule type" value="Genomic_DNA"/>
</dbReference>
<comment type="caution">
    <text evidence="2">The sequence shown here is derived from an EMBL/GenBank/DDBJ whole genome shotgun (WGS) entry which is preliminary data.</text>
</comment>